<sequence length="298" mass="33111">MNCFLKPFVEDMNHLSSAGFAWTDPSGNTRHTRVFPGPCSVDTVARAMVMNMTQFNGAHGCAWCEHMVGGAKTEKIERAYLDIAREIARSNVEEMTRDWESKVESLAGELRQKREQRAEVERQAEELRQEKEWKAELEEHKKKCEDMVQQLTGVVNKEKEEVAEKTAVGAADLGGQFTGDKVVVSIRKEVTQLYSAAVQQGPRKVAEVEAHKAQIAGGSENRQSGVKRVLVVGDSNMGVCDESIRIARCGIDNLRASPMFERLHVQPCNLSFAVRHLSRHMVSSEVSTDVTEGAPGLK</sequence>
<name>A0AC60NSI6_IXOPE</name>
<evidence type="ECO:0000313" key="2">
    <source>
        <dbReference type="Proteomes" id="UP000805193"/>
    </source>
</evidence>
<dbReference type="Proteomes" id="UP000805193">
    <property type="component" value="Unassembled WGS sequence"/>
</dbReference>
<reference evidence="1 2" key="1">
    <citation type="journal article" date="2020" name="Cell">
        <title>Large-Scale Comparative Analyses of Tick Genomes Elucidate Their Genetic Diversity and Vector Capacities.</title>
        <authorList>
            <consortium name="Tick Genome and Microbiome Consortium (TIGMIC)"/>
            <person name="Jia N."/>
            <person name="Wang J."/>
            <person name="Shi W."/>
            <person name="Du L."/>
            <person name="Sun Y."/>
            <person name="Zhan W."/>
            <person name="Jiang J.F."/>
            <person name="Wang Q."/>
            <person name="Zhang B."/>
            <person name="Ji P."/>
            <person name="Bell-Sakyi L."/>
            <person name="Cui X.M."/>
            <person name="Yuan T.T."/>
            <person name="Jiang B.G."/>
            <person name="Yang W.F."/>
            <person name="Lam T.T."/>
            <person name="Chang Q.C."/>
            <person name="Ding S.J."/>
            <person name="Wang X.J."/>
            <person name="Zhu J.G."/>
            <person name="Ruan X.D."/>
            <person name="Zhao L."/>
            <person name="Wei J.T."/>
            <person name="Ye R.Z."/>
            <person name="Que T.C."/>
            <person name="Du C.H."/>
            <person name="Zhou Y.H."/>
            <person name="Cheng J.X."/>
            <person name="Dai P.F."/>
            <person name="Guo W.B."/>
            <person name="Han X.H."/>
            <person name="Huang E.J."/>
            <person name="Li L.F."/>
            <person name="Wei W."/>
            <person name="Gao Y.C."/>
            <person name="Liu J.Z."/>
            <person name="Shao H.Z."/>
            <person name="Wang X."/>
            <person name="Wang C.C."/>
            <person name="Yang T.C."/>
            <person name="Huo Q.B."/>
            <person name="Li W."/>
            <person name="Chen H.Y."/>
            <person name="Chen S.E."/>
            <person name="Zhou L.G."/>
            <person name="Ni X.B."/>
            <person name="Tian J.H."/>
            <person name="Sheng Y."/>
            <person name="Liu T."/>
            <person name="Pan Y.S."/>
            <person name="Xia L.Y."/>
            <person name="Li J."/>
            <person name="Zhao F."/>
            <person name="Cao W.C."/>
        </authorList>
    </citation>
    <scope>NUCLEOTIDE SEQUENCE [LARGE SCALE GENOMIC DNA]</scope>
    <source>
        <strain evidence="1">Iper-2018</strain>
    </source>
</reference>
<evidence type="ECO:0000313" key="1">
    <source>
        <dbReference type="EMBL" id="KAG0410068.1"/>
    </source>
</evidence>
<comment type="caution">
    <text evidence="1">The sequence shown here is derived from an EMBL/GenBank/DDBJ whole genome shotgun (WGS) entry which is preliminary data.</text>
</comment>
<proteinExistence type="predicted"/>
<keyword evidence="2" id="KW-1185">Reference proteome</keyword>
<organism evidence="1 2">
    <name type="scientific">Ixodes persulcatus</name>
    <name type="common">Taiga tick</name>
    <dbReference type="NCBI Taxonomy" id="34615"/>
    <lineage>
        <taxon>Eukaryota</taxon>
        <taxon>Metazoa</taxon>
        <taxon>Ecdysozoa</taxon>
        <taxon>Arthropoda</taxon>
        <taxon>Chelicerata</taxon>
        <taxon>Arachnida</taxon>
        <taxon>Acari</taxon>
        <taxon>Parasitiformes</taxon>
        <taxon>Ixodida</taxon>
        <taxon>Ixodoidea</taxon>
        <taxon>Ixodidae</taxon>
        <taxon>Ixodinae</taxon>
        <taxon>Ixodes</taxon>
    </lineage>
</organism>
<protein>
    <submittedName>
        <fullName evidence="1">Uncharacterized protein</fullName>
    </submittedName>
</protein>
<dbReference type="EMBL" id="JABSTQ010011557">
    <property type="protein sequence ID" value="KAG0410068.1"/>
    <property type="molecule type" value="Genomic_DNA"/>
</dbReference>
<accession>A0AC60NSI6</accession>
<gene>
    <name evidence="1" type="ORF">HPB47_012807</name>
</gene>